<dbReference type="InterPro" id="IPR044156">
    <property type="entry name" value="Galectin-like"/>
</dbReference>
<dbReference type="SMART" id="SM00908">
    <property type="entry name" value="Gal-bind_lectin"/>
    <property type="match status" value="1"/>
</dbReference>
<feature type="domain" description="Galectin" evidence="4">
    <location>
        <begin position="20"/>
        <end position="147"/>
    </location>
</feature>
<dbReference type="SMART" id="SM00276">
    <property type="entry name" value="GLECT"/>
    <property type="match status" value="1"/>
</dbReference>
<dbReference type="InterPro" id="IPR013320">
    <property type="entry name" value="ConA-like_dom_sf"/>
</dbReference>
<evidence type="ECO:0000256" key="3">
    <source>
        <dbReference type="SAM" id="SignalP"/>
    </source>
</evidence>
<dbReference type="Ensembl" id="ENSXETT00000105939">
    <property type="protein sequence ID" value="ENSXETP00000105031"/>
    <property type="gene ID" value="ENSXETG00000043839"/>
</dbReference>
<dbReference type="Gene3D" id="2.60.120.200">
    <property type="match status" value="1"/>
</dbReference>
<evidence type="ECO:0000256" key="2">
    <source>
        <dbReference type="RuleBase" id="RU102079"/>
    </source>
</evidence>
<dbReference type="AlphaFoldDB" id="A0A803JAY6"/>
<evidence type="ECO:0000256" key="1">
    <source>
        <dbReference type="ARBA" id="ARBA00022734"/>
    </source>
</evidence>
<dbReference type="PROSITE" id="PS51304">
    <property type="entry name" value="GALECTIN"/>
    <property type="match status" value="1"/>
</dbReference>
<gene>
    <name evidence="5" type="primary">LOC116406955</name>
</gene>
<protein>
    <recommendedName>
        <fullName evidence="2">Galectin</fullName>
    </recommendedName>
</protein>
<evidence type="ECO:0000313" key="5">
    <source>
        <dbReference type="Ensembl" id="ENSXETP00000105031"/>
    </source>
</evidence>
<dbReference type="InterPro" id="IPR001079">
    <property type="entry name" value="Galectin_CRD"/>
</dbReference>
<dbReference type="SUPFAM" id="SSF49899">
    <property type="entry name" value="Concanavalin A-like lectins/glucanases"/>
    <property type="match status" value="1"/>
</dbReference>
<dbReference type="CDD" id="cd00070">
    <property type="entry name" value="GLECT"/>
    <property type="match status" value="1"/>
</dbReference>
<feature type="signal peptide" evidence="3">
    <location>
        <begin position="1"/>
        <end position="15"/>
    </location>
</feature>
<proteinExistence type="predicted"/>
<evidence type="ECO:0000259" key="4">
    <source>
        <dbReference type="PROSITE" id="PS51304"/>
    </source>
</evidence>
<dbReference type="GeneTree" id="ENSGT00940000157224"/>
<dbReference type="PANTHER" id="PTHR11346">
    <property type="entry name" value="GALECTIN"/>
    <property type="match status" value="1"/>
</dbReference>
<reference evidence="5" key="2">
    <citation type="submission" date="2021-03" db="UniProtKB">
        <authorList>
            <consortium name="Ensembl"/>
        </authorList>
    </citation>
    <scope>IDENTIFICATION</scope>
</reference>
<keyword evidence="3" id="KW-0732">Signal</keyword>
<dbReference type="PANTHER" id="PTHR11346:SF183">
    <property type="entry name" value="GALECTIN"/>
    <property type="match status" value="1"/>
</dbReference>
<dbReference type="InParanoid" id="A0A803JAY6"/>
<accession>A0A803JAY6</accession>
<feature type="chain" id="PRO_5031383716" description="Galectin" evidence="3">
    <location>
        <begin position="16"/>
        <end position="149"/>
    </location>
</feature>
<dbReference type="Pfam" id="PF00337">
    <property type="entry name" value="Gal-bind_lectin"/>
    <property type="match status" value="1"/>
</dbReference>
<reference evidence="5" key="1">
    <citation type="journal article" date="2010" name="Science">
        <title>The genome of the Western clawed frog Xenopus tropicalis.</title>
        <authorList>
            <person name="Hellsten U."/>
            <person name="Harland R.M."/>
            <person name="Gilchrist M.J."/>
            <person name="Hendrix D."/>
            <person name="Jurka J."/>
            <person name="Kapitonov V."/>
            <person name="Ovcharenko I."/>
            <person name="Putnam N.H."/>
            <person name="Shu S."/>
            <person name="Taher L."/>
            <person name="Blitz I.L."/>
            <person name="Blumberg B."/>
            <person name="Dichmann D.S."/>
            <person name="Dubchak I."/>
            <person name="Amaya E."/>
            <person name="Detter J.C."/>
            <person name="Fletcher R."/>
            <person name="Gerhard D.S."/>
            <person name="Goodstein D."/>
            <person name="Graves T."/>
            <person name="Grigoriev I.V."/>
            <person name="Grimwood J."/>
            <person name="Kawashima T."/>
            <person name="Lindquist E."/>
            <person name="Lucas S.M."/>
            <person name="Mead P.E."/>
            <person name="Mitros T."/>
            <person name="Ogino H."/>
            <person name="Ohta Y."/>
            <person name="Poliakov A.V."/>
            <person name="Pollet N."/>
            <person name="Robert J."/>
            <person name="Salamov A."/>
            <person name="Sater A.K."/>
            <person name="Schmutz J."/>
            <person name="Terry A."/>
            <person name="Vize P.D."/>
            <person name="Warren W.C."/>
            <person name="Wells D."/>
            <person name="Wills A."/>
            <person name="Wilson R.K."/>
            <person name="Zimmerman L.B."/>
            <person name="Zorn A.M."/>
            <person name="Grainger R."/>
            <person name="Grammer T."/>
            <person name="Khokha M.K."/>
            <person name="Richardson P.M."/>
            <person name="Rokhsar D.S."/>
        </authorList>
    </citation>
    <scope>NUCLEOTIDE SEQUENCE [LARGE SCALE GENOMIC DNA]</scope>
    <source>
        <strain evidence="5">Nigerian</strain>
    </source>
</reference>
<keyword evidence="1 2" id="KW-0430">Lectin</keyword>
<dbReference type="GO" id="GO:0030246">
    <property type="term" value="F:carbohydrate binding"/>
    <property type="evidence" value="ECO:0007669"/>
    <property type="project" value="UniProtKB-UniRule"/>
</dbReference>
<name>A0A803JAY6_XENTR</name>
<sequence>IKLLKIILILKSLYLQKENVVYDLDSGFIPHTLVTVTGQVKPNAQRFSVNFKKENDVFLHFNPRYFEDVIVLNTCENGSWKSEERVKGNPIKKGSTFKVEFQCEENFFKIFLNGTFLVEFKARMHPITALTAIHTSGDVIIDDISLKAM</sequence>
<organism evidence="5">
    <name type="scientific">Xenopus tropicalis</name>
    <name type="common">Western clawed frog</name>
    <name type="synonym">Silurana tropicalis</name>
    <dbReference type="NCBI Taxonomy" id="8364"/>
    <lineage>
        <taxon>Eukaryota</taxon>
        <taxon>Metazoa</taxon>
        <taxon>Chordata</taxon>
        <taxon>Craniata</taxon>
        <taxon>Vertebrata</taxon>
        <taxon>Euteleostomi</taxon>
        <taxon>Amphibia</taxon>
        <taxon>Batrachia</taxon>
        <taxon>Anura</taxon>
        <taxon>Pipoidea</taxon>
        <taxon>Pipidae</taxon>
        <taxon>Xenopodinae</taxon>
        <taxon>Xenopus</taxon>
        <taxon>Silurana</taxon>
    </lineage>
</organism>